<evidence type="ECO:0000313" key="3">
    <source>
        <dbReference type="Proteomes" id="UP000828390"/>
    </source>
</evidence>
<dbReference type="Proteomes" id="UP000828390">
    <property type="component" value="Unassembled WGS sequence"/>
</dbReference>
<proteinExistence type="predicted"/>
<dbReference type="AlphaFoldDB" id="A0A9D3Z184"/>
<reference evidence="2" key="1">
    <citation type="journal article" date="2019" name="bioRxiv">
        <title>The Genome of the Zebra Mussel, Dreissena polymorpha: A Resource for Invasive Species Research.</title>
        <authorList>
            <person name="McCartney M.A."/>
            <person name="Auch B."/>
            <person name="Kono T."/>
            <person name="Mallez S."/>
            <person name="Zhang Y."/>
            <person name="Obille A."/>
            <person name="Becker A."/>
            <person name="Abrahante J.E."/>
            <person name="Garbe J."/>
            <person name="Badalamenti J.P."/>
            <person name="Herman A."/>
            <person name="Mangelson H."/>
            <person name="Liachko I."/>
            <person name="Sullivan S."/>
            <person name="Sone E.D."/>
            <person name="Koren S."/>
            <person name="Silverstein K.A.T."/>
            <person name="Beckman K.B."/>
            <person name="Gohl D.M."/>
        </authorList>
    </citation>
    <scope>NUCLEOTIDE SEQUENCE</scope>
    <source>
        <strain evidence="2">Duluth1</strain>
        <tissue evidence="2">Whole animal</tissue>
    </source>
</reference>
<evidence type="ECO:0000313" key="2">
    <source>
        <dbReference type="EMBL" id="KAH3710908.1"/>
    </source>
</evidence>
<keyword evidence="3" id="KW-1185">Reference proteome</keyword>
<reference evidence="2" key="2">
    <citation type="submission" date="2020-11" db="EMBL/GenBank/DDBJ databases">
        <authorList>
            <person name="McCartney M.A."/>
            <person name="Auch B."/>
            <person name="Kono T."/>
            <person name="Mallez S."/>
            <person name="Becker A."/>
            <person name="Gohl D.M."/>
            <person name="Silverstein K.A.T."/>
            <person name="Koren S."/>
            <person name="Bechman K.B."/>
            <person name="Herman A."/>
            <person name="Abrahante J.E."/>
            <person name="Garbe J."/>
        </authorList>
    </citation>
    <scope>NUCLEOTIDE SEQUENCE</scope>
    <source>
        <strain evidence="2">Duluth1</strain>
        <tissue evidence="2">Whole animal</tissue>
    </source>
</reference>
<protein>
    <submittedName>
        <fullName evidence="2">Uncharacterized protein</fullName>
    </submittedName>
</protein>
<accession>A0A9D3Z184</accession>
<sequence length="115" mass="13389">MKFQSWLSTTTADDTTRRAGYDNTSGFLRKQPSLKTLYEGVTWTSTQTPKLGGMKDRDLKTTPKKSDFARQRLPQRIEETNNMIRMEHHGVYSQSEYLVLSLKEDQRQKISNDNK</sequence>
<gene>
    <name evidence="2" type="ORF">DPMN_070406</name>
</gene>
<dbReference type="EMBL" id="JAIWYP010000014">
    <property type="protein sequence ID" value="KAH3710908.1"/>
    <property type="molecule type" value="Genomic_DNA"/>
</dbReference>
<comment type="caution">
    <text evidence="2">The sequence shown here is derived from an EMBL/GenBank/DDBJ whole genome shotgun (WGS) entry which is preliminary data.</text>
</comment>
<organism evidence="2 3">
    <name type="scientific">Dreissena polymorpha</name>
    <name type="common">Zebra mussel</name>
    <name type="synonym">Mytilus polymorpha</name>
    <dbReference type="NCBI Taxonomy" id="45954"/>
    <lineage>
        <taxon>Eukaryota</taxon>
        <taxon>Metazoa</taxon>
        <taxon>Spiralia</taxon>
        <taxon>Lophotrochozoa</taxon>
        <taxon>Mollusca</taxon>
        <taxon>Bivalvia</taxon>
        <taxon>Autobranchia</taxon>
        <taxon>Heteroconchia</taxon>
        <taxon>Euheterodonta</taxon>
        <taxon>Imparidentia</taxon>
        <taxon>Neoheterodontei</taxon>
        <taxon>Myida</taxon>
        <taxon>Dreissenoidea</taxon>
        <taxon>Dreissenidae</taxon>
        <taxon>Dreissena</taxon>
    </lineage>
</organism>
<feature type="region of interest" description="Disordered" evidence="1">
    <location>
        <begin position="1"/>
        <end position="24"/>
    </location>
</feature>
<evidence type="ECO:0000256" key="1">
    <source>
        <dbReference type="SAM" id="MobiDB-lite"/>
    </source>
</evidence>
<name>A0A9D3Z184_DREPO</name>